<comment type="caution">
    <text evidence="1">The sequence shown here is derived from an EMBL/GenBank/DDBJ whole genome shotgun (WGS) entry which is preliminary data.</text>
</comment>
<evidence type="ECO:0000313" key="1">
    <source>
        <dbReference type="EMBL" id="TWW81980.1"/>
    </source>
</evidence>
<accession>A0A5C6PTY9</accession>
<organism evidence="1 2">
    <name type="scientific">Takifugu flavidus</name>
    <name type="common">sansaifugu</name>
    <dbReference type="NCBI Taxonomy" id="433684"/>
    <lineage>
        <taxon>Eukaryota</taxon>
        <taxon>Metazoa</taxon>
        <taxon>Chordata</taxon>
        <taxon>Craniata</taxon>
        <taxon>Vertebrata</taxon>
        <taxon>Euteleostomi</taxon>
        <taxon>Actinopterygii</taxon>
        <taxon>Neopterygii</taxon>
        <taxon>Teleostei</taxon>
        <taxon>Neoteleostei</taxon>
        <taxon>Acanthomorphata</taxon>
        <taxon>Eupercaria</taxon>
        <taxon>Tetraodontiformes</taxon>
        <taxon>Tetradontoidea</taxon>
        <taxon>Tetraodontidae</taxon>
        <taxon>Takifugu</taxon>
    </lineage>
</organism>
<sequence length="375" mass="43495">MDKVDDYLASITEIGIKNITRILEDLVNEFSPINENEDISDDEYRQILRTVIQDTMESASDIVRIIMGCVPTRRRKLDKKSWIKVRRRSTVFFFCRFAKEFVICLVAKLKKQHLFCSPDDSDASIMVLLDKVDWLMEKLLPKMEDKQTEGTVECHFTQIAKEIEQEQLNVFNKQLAYSLVLYLKPSPNLGMRFRRQVQDEADALIDELFTWLHQQAAQHEMKTDLTSAAMKKIEKVTENLLALADGLEEKDSSSVASTPSLDEDFEESQSMPDYWKYTFQVCRFMVVKLVNAFVNPCAIHIYWYNVNSIVGTLTERLFSEIRDCEIVGEHLSLCGWAIGVVAMLERFLREFFLIPAEKRAWQRRDEKQAAGEIAS</sequence>
<gene>
    <name evidence="1" type="ORF">D4764_01G0017950</name>
</gene>
<proteinExistence type="predicted"/>
<keyword evidence="2" id="KW-1185">Reference proteome</keyword>
<reference evidence="1 2" key="1">
    <citation type="submission" date="2019-04" db="EMBL/GenBank/DDBJ databases">
        <title>Chromosome genome assembly for Takifugu flavidus.</title>
        <authorList>
            <person name="Xiao S."/>
        </authorList>
    </citation>
    <scope>NUCLEOTIDE SEQUENCE [LARGE SCALE GENOMIC DNA]</scope>
    <source>
        <strain evidence="1">HTHZ2018</strain>
        <tissue evidence="1">Muscle</tissue>
    </source>
</reference>
<evidence type="ECO:0000313" key="2">
    <source>
        <dbReference type="Proteomes" id="UP000324091"/>
    </source>
</evidence>
<protein>
    <submittedName>
        <fullName evidence="1">Uncharacterized protein</fullName>
    </submittedName>
</protein>
<dbReference type="Proteomes" id="UP000324091">
    <property type="component" value="Chromosome 1"/>
</dbReference>
<dbReference type="EMBL" id="RHFK02000001">
    <property type="protein sequence ID" value="TWW81980.1"/>
    <property type="molecule type" value="Genomic_DNA"/>
</dbReference>
<dbReference type="AlphaFoldDB" id="A0A5C6PTY9"/>
<name>A0A5C6PTY9_9TELE</name>